<keyword evidence="1" id="KW-0862">Zinc</keyword>
<dbReference type="Gene3D" id="3.30.40.10">
    <property type="entry name" value="Zinc/RING finger domain, C3HC4 (zinc finger)"/>
    <property type="match status" value="1"/>
</dbReference>
<feature type="compositionally biased region" description="Acidic residues" evidence="2">
    <location>
        <begin position="315"/>
        <end position="325"/>
    </location>
</feature>
<keyword evidence="1" id="KW-0863">Zinc-finger</keyword>
<name>A0A9P6Q5J7_9FUNG</name>
<dbReference type="InterPro" id="IPR031824">
    <property type="entry name" value="RNF220_mid"/>
</dbReference>
<evidence type="ECO:0000256" key="1">
    <source>
        <dbReference type="PROSITE-ProRule" id="PRU00175"/>
    </source>
</evidence>
<dbReference type="OrthoDB" id="6270329at2759"/>
<gene>
    <name evidence="4" type="ORF">DFQ27_003166</name>
</gene>
<feature type="compositionally biased region" description="Basic and acidic residues" evidence="2">
    <location>
        <begin position="12"/>
        <end position="25"/>
    </location>
</feature>
<evidence type="ECO:0000313" key="5">
    <source>
        <dbReference type="Proteomes" id="UP000807716"/>
    </source>
</evidence>
<dbReference type="AlphaFoldDB" id="A0A9P6Q5J7"/>
<reference evidence="4" key="1">
    <citation type="journal article" date="2020" name="Fungal Divers.">
        <title>Resolving the Mortierellaceae phylogeny through synthesis of multi-gene phylogenetics and phylogenomics.</title>
        <authorList>
            <person name="Vandepol N."/>
            <person name="Liber J."/>
            <person name="Desiro A."/>
            <person name="Na H."/>
            <person name="Kennedy M."/>
            <person name="Barry K."/>
            <person name="Grigoriev I.V."/>
            <person name="Miller A.N."/>
            <person name="O'Donnell K."/>
            <person name="Stajich J.E."/>
            <person name="Bonito G."/>
        </authorList>
    </citation>
    <scope>NUCLEOTIDE SEQUENCE</scope>
    <source>
        <strain evidence="4">BC1065</strain>
    </source>
</reference>
<proteinExistence type="predicted"/>
<feature type="compositionally biased region" description="Polar residues" evidence="2">
    <location>
        <begin position="211"/>
        <end position="222"/>
    </location>
</feature>
<feature type="compositionally biased region" description="Low complexity" evidence="2">
    <location>
        <begin position="268"/>
        <end position="284"/>
    </location>
</feature>
<feature type="compositionally biased region" description="Low complexity" evidence="2">
    <location>
        <begin position="123"/>
        <end position="141"/>
    </location>
</feature>
<keyword evidence="1" id="KW-0479">Metal-binding</keyword>
<accession>A0A9P6Q5J7</accession>
<feature type="domain" description="RING-type" evidence="3">
    <location>
        <begin position="433"/>
        <end position="472"/>
    </location>
</feature>
<dbReference type="GO" id="GO:0016567">
    <property type="term" value="P:protein ubiquitination"/>
    <property type="evidence" value="ECO:0007669"/>
    <property type="project" value="TreeGrafter"/>
</dbReference>
<feature type="region of interest" description="Disordered" evidence="2">
    <location>
        <begin position="1"/>
        <end position="64"/>
    </location>
</feature>
<dbReference type="Pfam" id="PF13923">
    <property type="entry name" value="zf-C3HC4_2"/>
    <property type="match status" value="1"/>
</dbReference>
<feature type="compositionally biased region" description="Acidic residues" evidence="2">
    <location>
        <begin position="353"/>
        <end position="395"/>
    </location>
</feature>
<dbReference type="GO" id="GO:0008270">
    <property type="term" value="F:zinc ion binding"/>
    <property type="evidence" value="ECO:0007669"/>
    <property type="project" value="UniProtKB-KW"/>
</dbReference>
<evidence type="ECO:0000313" key="4">
    <source>
        <dbReference type="EMBL" id="KAG0261065.1"/>
    </source>
</evidence>
<protein>
    <recommendedName>
        <fullName evidence="3">RING-type domain-containing protein</fullName>
    </recommendedName>
</protein>
<dbReference type="Pfam" id="PF15926">
    <property type="entry name" value="RNF220"/>
    <property type="match status" value="1"/>
</dbReference>
<dbReference type="InterPro" id="IPR013083">
    <property type="entry name" value="Znf_RING/FYVE/PHD"/>
</dbReference>
<sequence>MASDELYGKNVLIEKERTLRNKSDHSSGSGSRDGTGSSRWSSVGGGGVDRNSSSSSGGNNNNSRRLIDELDAEQGGSHHGQATCFICDERLFGSLEDINAHIDRCLLHPPSSTSSHHHNIAQNSSGSSSGNNTHTTHNTSSPQGHPPALSPDQQEQHQQPPLPLSSSPQQQQQQQQQRPRVHEPFEEYEWAGQTRIRATALFEGGLANLPGGSTSRLNSAAQTDVDDELNIEDDDEEEYGSAQFSERDVLLQNADAESEELREIVMGSSSSASASSASTSRAPSVLGREKDGEGIEDGDMEDNDNHLAGKRVVDSDDGDEDDDMAGEASREQAGSSRQAMMSKQKRKRKEFEIDIDGDGDGALPDEEQGGEDEDEEEIDIEDDDDDDDNTSDSDNIDAQLSSAFASGDAKLVIEALKGKVRHLEAVNKDVPMCLICLEPYKVPLTSIVCWHVHCEACWFRTLGTKKLCPQCQKITLPKDLRRIYL</sequence>
<feature type="compositionally biased region" description="Low complexity" evidence="2">
    <location>
        <begin position="26"/>
        <end position="42"/>
    </location>
</feature>
<organism evidence="4 5">
    <name type="scientific">Actinomortierella ambigua</name>
    <dbReference type="NCBI Taxonomy" id="1343610"/>
    <lineage>
        <taxon>Eukaryota</taxon>
        <taxon>Fungi</taxon>
        <taxon>Fungi incertae sedis</taxon>
        <taxon>Mucoromycota</taxon>
        <taxon>Mortierellomycotina</taxon>
        <taxon>Mortierellomycetes</taxon>
        <taxon>Mortierellales</taxon>
        <taxon>Mortierellaceae</taxon>
        <taxon>Actinomortierella</taxon>
    </lineage>
</organism>
<evidence type="ECO:0000256" key="2">
    <source>
        <dbReference type="SAM" id="MobiDB-lite"/>
    </source>
</evidence>
<keyword evidence="5" id="KW-1185">Reference proteome</keyword>
<feature type="compositionally biased region" description="Low complexity" evidence="2">
    <location>
        <begin position="49"/>
        <end position="64"/>
    </location>
</feature>
<dbReference type="PANTHER" id="PTHR13459:SF1">
    <property type="entry name" value="E3 UBIQUITIN-PROTEIN LIGASE RNF220 ISOFORM X1"/>
    <property type="match status" value="1"/>
</dbReference>
<feature type="compositionally biased region" description="Polar residues" evidence="2">
    <location>
        <begin position="332"/>
        <end position="341"/>
    </location>
</feature>
<feature type="compositionally biased region" description="Basic and acidic residues" evidence="2">
    <location>
        <begin position="303"/>
        <end position="314"/>
    </location>
</feature>
<feature type="region of interest" description="Disordered" evidence="2">
    <location>
        <begin position="209"/>
        <end position="396"/>
    </location>
</feature>
<feature type="region of interest" description="Disordered" evidence="2">
    <location>
        <begin position="111"/>
        <end position="182"/>
    </location>
</feature>
<dbReference type="Proteomes" id="UP000807716">
    <property type="component" value="Unassembled WGS sequence"/>
</dbReference>
<comment type="caution">
    <text evidence="4">The sequence shown here is derived from an EMBL/GenBank/DDBJ whole genome shotgun (WGS) entry which is preliminary data.</text>
</comment>
<dbReference type="InterPro" id="IPR052443">
    <property type="entry name" value="E3_ubiq-ligase_RNF220-like"/>
</dbReference>
<dbReference type="CDD" id="cd16563">
    <property type="entry name" value="RING-HC_RNF220"/>
    <property type="match status" value="1"/>
</dbReference>
<dbReference type="PROSITE" id="PS50089">
    <property type="entry name" value="ZF_RING_2"/>
    <property type="match status" value="1"/>
</dbReference>
<evidence type="ECO:0000259" key="3">
    <source>
        <dbReference type="PROSITE" id="PS50089"/>
    </source>
</evidence>
<dbReference type="GO" id="GO:0061630">
    <property type="term" value="F:ubiquitin protein ligase activity"/>
    <property type="evidence" value="ECO:0007669"/>
    <property type="project" value="TreeGrafter"/>
</dbReference>
<feature type="compositionally biased region" description="Acidic residues" evidence="2">
    <location>
        <begin position="224"/>
        <end position="239"/>
    </location>
</feature>
<dbReference type="PANTHER" id="PTHR13459">
    <property type="entry name" value="E3 UBIQUITIN-PROTEIN LIGASE RNF220 ISOFORM X1"/>
    <property type="match status" value="1"/>
</dbReference>
<dbReference type="InterPro" id="IPR040178">
    <property type="entry name" value="RNF220_RING"/>
</dbReference>
<dbReference type="SUPFAM" id="SSF57850">
    <property type="entry name" value="RING/U-box"/>
    <property type="match status" value="1"/>
</dbReference>
<dbReference type="EMBL" id="JAAAJB010000228">
    <property type="protein sequence ID" value="KAG0261065.1"/>
    <property type="molecule type" value="Genomic_DNA"/>
</dbReference>
<feature type="compositionally biased region" description="Low complexity" evidence="2">
    <location>
        <begin position="150"/>
        <end position="177"/>
    </location>
</feature>
<dbReference type="InterPro" id="IPR001841">
    <property type="entry name" value="Znf_RING"/>
</dbReference>